<accession>A0ACB9EZ79</accession>
<dbReference type="EMBL" id="CM042011">
    <property type="protein sequence ID" value="KAI3763707.1"/>
    <property type="molecule type" value="Genomic_DNA"/>
</dbReference>
<gene>
    <name evidence="1" type="ORF">L2E82_13701</name>
</gene>
<protein>
    <submittedName>
        <fullName evidence="1">Uncharacterized protein</fullName>
    </submittedName>
</protein>
<organism evidence="1 2">
    <name type="scientific">Cichorium intybus</name>
    <name type="common">Chicory</name>
    <dbReference type="NCBI Taxonomy" id="13427"/>
    <lineage>
        <taxon>Eukaryota</taxon>
        <taxon>Viridiplantae</taxon>
        <taxon>Streptophyta</taxon>
        <taxon>Embryophyta</taxon>
        <taxon>Tracheophyta</taxon>
        <taxon>Spermatophyta</taxon>
        <taxon>Magnoliopsida</taxon>
        <taxon>eudicotyledons</taxon>
        <taxon>Gunneridae</taxon>
        <taxon>Pentapetalae</taxon>
        <taxon>asterids</taxon>
        <taxon>campanulids</taxon>
        <taxon>Asterales</taxon>
        <taxon>Asteraceae</taxon>
        <taxon>Cichorioideae</taxon>
        <taxon>Cichorieae</taxon>
        <taxon>Cichoriinae</taxon>
        <taxon>Cichorium</taxon>
    </lineage>
</organism>
<reference evidence="2" key="1">
    <citation type="journal article" date="2022" name="Mol. Ecol. Resour.">
        <title>The genomes of chicory, endive, great burdock and yacon provide insights into Asteraceae palaeo-polyploidization history and plant inulin production.</title>
        <authorList>
            <person name="Fan W."/>
            <person name="Wang S."/>
            <person name="Wang H."/>
            <person name="Wang A."/>
            <person name="Jiang F."/>
            <person name="Liu H."/>
            <person name="Zhao H."/>
            <person name="Xu D."/>
            <person name="Zhang Y."/>
        </authorList>
    </citation>
    <scope>NUCLEOTIDE SEQUENCE [LARGE SCALE GENOMIC DNA]</scope>
    <source>
        <strain evidence="2">cv. Punajuju</strain>
    </source>
</reference>
<sequence length="218" mass="25344">MPSRKHTERMHGLVKVIEDITVDRFSCLSVEFWRDFKRAPNMMLEFIYTDENMRDREIGSLLKAYLESEAYLKSEATEEDPKFEFMECLGTWLHSTLQRFLDSQGELFPKLLAILSVLVNDSLEIKDSFQKMVDKHSEWEIEFEESWRSQFVMLTMINEEGVGVESLVRKTEAGSGRYEFDTAEFGKIEKLSGFMKKVDKIISELIPTAEVAKRDPSG</sequence>
<evidence type="ECO:0000313" key="2">
    <source>
        <dbReference type="Proteomes" id="UP001055811"/>
    </source>
</evidence>
<comment type="caution">
    <text evidence="1">The sequence shown here is derived from an EMBL/GenBank/DDBJ whole genome shotgun (WGS) entry which is preliminary data.</text>
</comment>
<proteinExistence type="predicted"/>
<evidence type="ECO:0000313" key="1">
    <source>
        <dbReference type="EMBL" id="KAI3763707.1"/>
    </source>
</evidence>
<dbReference type="Proteomes" id="UP001055811">
    <property type="component" value="Linkage Group LG03"/>
</dbReference>
<reference evidence="1 2" key="2">
    <citation type="journal article" date="2022" name="Mol. Ecol. Resour.">
        <title>The genomes of chicory, endive, great burdock and yacon provide insights into Asteraceae paleo-polyploidization history and plant inulin production.</title>
        <authorList>
            <person name="Fan W."/>
            <person name="Wang S."/>
            <person name="Wang H."/>
            <person name="Wang A."/>
            <person name="Jiang F."/>
            <person name="Liu H."/>
            <person name="Zhao H."/>
            <person name="Xu D."/>
            <person name="Zhang Y."/>
        </authorList>
    </citation>
    <scope>NUCLEOTIDE SEQUENCE [LARGE SCALE GENOMIC DNA]</scope>
    <source>
        <strain evidence="2">cv. Punajuju</strain>
        <tissue evidence="1">Leaves</tissue>
    </source>
</reference>
<name>A0ACB9EZ79_CICIN</name>
<keyword evidence="2" id="KW-1185">Reference proteome</keyword>